<dbReference type="VEuPathDB" id="VectorBase:MDOMA2_008107"/>
<sequence>MVSADETAVTYLEIPDKSENDKKHYKTLVLANGLHALLVSDPSPVPHDGLTTSSCETGDSCAEESSESSDEESGSSSSEGEDSDGDSEEGDEKLAAVALLVDVGSFTEPTNYQGLAHFLEHMIFMGSEKYPTENAFDAHIKKCGGFDNANTECEETLYYFEVSEEHLDSSMDYFTALLKAPLMMKEAMAREREAVESEFQQTLHDDEARRDQLLASLANKDYPHSTFTWGNLKSLKENIDDDVLHKDLHEFCKRHYSGHRMYVCVQARLPIDELENLVVKHFSDIPSNNMDGKDFAIYNYREAFSPEFHNEVFFVKPVENVCKLELTWVLPPMTKLYKCKPDHFLSYLIGYEGEGSLCAYLRKRLWGLELIAGVDESGFDTNSIYSLFNLCIYLTDSGFQHLDEVLAATFAYIKLFAQCGSLKEAYEELANIEATSFRFASQKAAFDNVQNLVVRSKYYPSKDILTGTELYFEYNEEQIQDVIKHLNEFTFNIMITSQQKYDGINYDKKEKWFGTEYTSIKMPQKWQDLWDNCESMPELFLPKPNRFISNDFRLFWVENGKPEIPLGPKKILQTDICELWFRQDDKFELPDAFMYFYFVSPLLRQSPKNDVMCALYSHLVKYKLAEDLYPATVAGLNYQFYSAEKGVVLKTNGYNEKLHMVVDLITKSMVNMRDHITEEQLEAFKKHVKKGYFNALIKPKALNKDIRLTIVENIRWTMIEKYKCLNDITYEDMLDFAENYTKELYVQALMQGNLTEEVAHNVMNSVLTTLNCQNIKETKYIENRTVQLPQGSHYIRCHALNDKDVNTVVTNFYQIGPCSVRIESILDLLMMFVDEPLFDTLRTKEQLGYYVDSTVRINYGIAGYSITVNSQETKHTAAHVDERIEAFRSKMLQILDEMPQDEYEHVRESLIKIKQVVDMSLNDEVSRNWGEITCEEYLFDRKRKEVEILRTLNKQEIIDFCLNNERTNLRKLSVQVIGNVGENNAGEAMESAESENDHDEEDAEEDDDEDNEELFNALANKLDLKFIPREGDATTIVDINDFKENLHVYPITKTKIEIPVIDTENSDRSTPGGAMDIIEDC</sequence>
<feature type="domain" description="Peptidase M16 N-terminal" evidence="9">
    <location>
        <begin position="92"/>
        <end position="217"/>
    </location>
</feature>
<dbReference type="Pfam" id="PF16187">
    <property type="entry name" value="Peptidase_M16_M"/>
    <property type="match status" value="1"/>
</dbReference>
<dbReference type="OrthoDB" id="952271at2759"/>
<protein>
    <submittedName>
        <fullName evidence="14">Nardilysin</fullName>
    </submittedName>
</protein>
<dbReference type="Pfam" id="PF05193">
    <property type="entry name" value="Peptidase_M16_C"/>
    <property type="match status" value="2"/>
</dbReference>
<dbReference type="FunFam" id="3.30.830.10:FF:000005">
    <property type="entry name" value="nardilysin isoform X1"/>
    <property type="match status" value="1"/>
</dbReference>
<accession>A0A1I8MH56</accession>
<keyword evidence="5" id="KW-0862">Zinc</keyword>
<dbReference type="GO" id="GO:0046872">
    <property type="term" value="F:metal ion binding"/>
    <property type="evidence" value="ECO:0007669"/>
    <property type="project" value="UniProtKB-KW"/>
</dbReference>
<dbReference type="VEuPathDB" id="VectorBase:MDOA004835"/>
<dbReference type="Proteomes" id="UP001652621">
    <property type="component" value="Unplaced"/>
</dbReference>
<dbReference type="PANTHER" id="PTHR43690">
    <property type="entry name" value="NARDILYSIN"/>
    <property type="match status" value="1"/>
</dbReference>
<dbReference type="KEGG" id="mde:101901434"/>
<dbReference type="SUPFAM" id="SSF63411">
    <property type="entry name" value="LuxS/MPP-like metallohydrolase"/>
    <property type="match status" value="4"/>
</dbReference>
<keyword evidence="3" id="KW-0479">Metal-binding</keyword>
<feature type="region of interest" description="Disordered" evidence="8">
    <location>
        <begin position="985"/>
        <end position="1012"/>
    </location>
</feature>
<keyword evidence="4" id="KW-0378">Hydrolase</keyword>
<dbReference type="GO" id="GO:0006508">
    <property type="term" value="P:proteolysis"/>
    <property type="evidence" value="ECO:0007669"/>
    <property type="project" value="UniProtKB-KW"/>
</dbReference>
<feature type="domain" description="Peptidase M16 C-terminal" evidence="10">
    <location>
        <begin position="727"/>
        <end position="910"/>
    </location>
</feature>
<keyword evidence="13" id="KW-1185">Reference proteome</keyword>
<evidence type="ECO:0000256" key="7">
    <source>
        <dbReference type="RuleBase" id="RU004447"/>
    </source>
</evidence>
<evidence type="ECO:0000256" key="3">
    <source>
        <dbReference type="ARBA" id="ARBA00022723"/>
    </source>
</evidence>
<dbReference type="STRING" id="7370.A0A1I8MH56"/>
<reference evidence="14" key="2">
    <citation type="submission" date="2025-04" db="UniProtKB">
        <authorList>
            <consortium name="RefSeq"/>
        </authorList>
    </citation>
    <scope>IDENTIFICATION</scope>
    <source>
        <strain evidence="14">Aabys</strain>
    </source>
</reference>
<dbReference type="EnsemblMetazoa" id="MDOA004835-RA">
    <property type="protein sequence ID" value="MDOA004835-PA"/>
    <property type="gene ID" value="MDOA004835"/>
</dbReference>
<feature type="region of interest" description="Disordered" evidence="8">
    <location>
        <begin position="42"/>
        <end position="91"/>
    </location>
</feature>
<dbReference type="RefSeq" id="XP_005188900.1">
    <property type="nucleotide sequence ID" value="XM_005188843.3"/>
</dbReference>
<evidence type="ECO:0000313" key="13">
    <source>
        <dbReference type="Proteomes" id="UP001652621"/>
    </source>
</evidence>
<evidence type="ECO:0000313" key="12">
    <source>
        <dbReference type="EnsemblMetazoa" id="MDOA004835-PA"/>
    </source>
</evidence>
<evidence type="ECO:0000256" key="8">
    <source>
        <dbReference type="SAM" id="MobiDB-lite"/>
    </source>
</evidence>
<comment type="similarity">
    <text evidence="1 7">Belongs to the peptidase M16 family.</text>
</comment>
<name>A0A1I8MH56_MUSDO</name>
<dbReference type="PROSITE" id="PS00143">
    <property type="entry name" value="INSULINASE"/>
    <property type="match status" value="1"/>
</dbReference>
<evidence type="ECO:0000256" key="1">
    <source>
        <dbReference type="ARBA" id="ARBA00007261"/>
    </source>
</evidence>
<evidence type="ECO:0000313" key="14">
    <source>
        <dbReference type="RefSeq" id="XP_005188900.1"/>
    </source>
</evidence>
<dbReference type="AlphaFoldDB" id="A0A1I8MH56"/>
<feature type="domain" description="Peptidase M16 middle/third" evidence="11">
    <location>
        <begin position="437"/>
        <end position="723"/>
    </location>
</feature>
<dbReference type="InterPro" id="IPR050626">
    <property type="entry name" value="Peptidase_M16"/>
</dbReference>
<evidence type="ECO:0000259" key="9">
    <source>
        <dbReference type="Pfam" id="PF00675"/>
    </source>
</evidence>
<gene>
    <name evidence="12" type="primary">101901434</name>
    <name evidence="14" type="synonym">LOC101901434</name>
</gene>
<dbReference type="GO" id="GO:0004222">
    <property type="term" value="F:metalloendopeptidase activity"/>
    <property type="evidence" value="ECO:0007669"/>
    <property type="project" value="InterPro"/>
</dbReference>
<evidence type="ECO:0000256" key="4">
    <source>
        <dbReference type="ARBA" id="ARBA00022801"/>
    </source>
</evidence>
<dbReference type="Gene3D" id="3.30.830.10">
    <property type="entry name" value="Metalloenzyme, LuxS/M16 peptidase-like"/>
    <property type="match status" value="4"/>
</dbReference>
<feature type="domain" description="Peptidase M16 C-terminal" evidence="10">
    <location>
        <begin position="245"/>
        <end position="424"/>
    </location>
</feature>
<proteinExistence type="inferred from homology"/>
<keyword evidence="2" id="KW-0645">Protease</keyword>
<evidence type="ECO:0000259" key="11">
    <source>
        <dbReference type="Pfam" id="PF16187"/>
    </source>
</evidence>
<dbReference type="GeneID" id="101901434"/>
<evidence type="ECO:0000256" key="2">
    <source>
        <dbReference type="ARBA" id="ARBA00022670"/>
    </source>
</evidence>
<dbReference type="InterPro" id="IPR001431">
    <property type="entry name" value="Pept_M16_Zn_BS"/>
</dbReference>
<dbReference type="InterPro" id="IPR007863">
    <property type="entry name" value="Peptidase_M16_C"/>
</dbReference>
<evidence type="ECO:0000259" key="10">
    <source>
        <dbReference type="Pfam" id="PF05193"/>
    </source>
</evidence>
<organism evidence="12">
    <name type="scientific">Musca domestica</name>
    <name type="common">House fly</name>
    <dbReference type="NCBI Taxonomy" id="7370"/>
    <lineage>
        <taxon>Eukaryota</taxon>
        <taxon>Metazoa</taxon>
        <taxon>Ecdysozoa</taxon>
        <taxon>Arthropoda</taxon>
        <taxon>Hexapoda</taxon>
        <taxon>Insecta</taxon>
        <taxon>Pterygota</taxon>
        <taxon>Neoptera</taxon>
        <taxon>Endopterygota</taxon>
        <taxon>Diptera</taxon>
        <taxon>Brachycera</taxon>
        <taxon>Muscomorpha</taxon>
        <taxon>Muscoidea</taxon>
        <taxon>Muscidae</taxon>
        <taxon>Musca</taxon>
    </lineage>
</organism>
<feature type="compositionally biased region" description="Acidic residues" evidence="8">
    <location>
        <begin position="61"/>
        <end position="91"/>
    </location>
</feature>
<dbReference type="Pfam" id="PF00675">
    <property type="entry name" value="Peptidase_M16"/>
    <property type="match status" value="1"/>
</dbReference>
<dbReference type="InterPro" id="IPR032632">
    <property type="entry name" value="Peptidase_M16_M"/>
</dbReference>
<reference evidence="12" key="1">
    <citation type="submission" date="2020-05" db="UniProtKB">
        <authorList>
            <consortium name="EnsemblMetazoa"/>
        </authorList>
    </citation>
    <scope>IDENTIFICATION</scope>
    <source>
        <strain evidence="12">Aabys</strain>
    </source>
</reference>
<keyword evidence="6" id="KW-0482">Metalloprotease</keyword>
<feature type="compositionally biased region" description="Acidic residues" evidence="8">
    <location>
        <begin position="990"/>
        <end position="1012"/>
    </location>
</feature>
<dbReference type="PANTHER" id="PTHR43690:SF18">
    <property type="entry name" value="INSULIN-DEGRADING ENZYME-RELATED"/>
    <property type="match status" value="1"/>
</dbReference>
<dbReference type="InterPro" id="IPR011249">
    <property type="entry name" value="Metalloenz_LuxS/M16"/>
</dbReference>
<dbReference type="InterPro" id="IPR011765">
    <property type="entry name" value="Pept_M16_N"/>
</dbReference>
<evidence type="ECO:0000256" key="6">
    <source>
        <dbReference type="ARBA" id="ARBA00023049"/>
    </source>
</evidence>
<evidence type="ECO:0000256" key="5">
    <source>
        <dbReference type="ARBA" id="ARBA00022833"/>
    </source>
</evidence>
<dbReference type="eggNOG" id="KOG0959">
    <property type="taxonomic scope" value="Eukaryota"/>
</dbReference>